<feature type="compositionally biased region" description="Polar residues" evidence="1">
    <location>
        <begin position="107"/>
        <end position="118"/>
    </location>
</feature>
<evidence type="ECO:0000313" key="2">
    <source>
        <dbReference type="EMBL" id="QDT99007.1"/>
    </source>
</evidence>
<reference evidence="2 3" key="1">
    <citation type="submission" date="2019-03" db="EMBL/GenBank/DDBJ databases">
        <title>Deep-cultivation of Planctomycetes and their phenomic and genomic characterization uncovers novel biology.</title>
        <authorList>
            <person name="Wiegand S."/>
            <person name="Jogler M."/>
            <person name="Boedeker C."/>
            <person name="Pinto D."/>
            <person name="Vollmers J."/>
            <person name="Rivas-Marin E."/>
            <person name="Kohn T."/>
            <person name="Peeters S.H."/>
            <person name="Heuer A."/>
            <person name="Rast P."/>
            <person name="Oberbeckmann S."/>
            <person name="Bunk B."/>
            <person name="Jeske O."/>
            <person name="Meyerdierks A."/>
            <person name="Storesund J.E."/>
            <person name="Kallscheuer N."/>
            <person name="Luecker S."/>
            <person name="Lage O.M."/>
            <person name="Pohl T."/>
            <person name="Merkel B.J."/>
            <person name="Hornburger P."/>
            <person name="Mueller R.-W."/>
            <person name="Bruemmer F."/>
            <person name="Labrenz M."/>
            <person name="Spormann A.M."/>
            <person name="Op den Camp H."/>
            <person name="Overmann J."/>
            <person name="Amann R."/>
            <person name="Jetten M.S.M."/>
            <person name="Mascher T."/>
            <person name="Medema M.H."/>
            <person name="Devos D.P."/>
            <person name="Kaster A.-K."/>
            <person name="Ovreas L."/>
            <person name="Rohde M."/>
            <person name="Galperin M.Y."/>
            <person name="Jogler C."/>
        </authorList>
    </citation>
    <scope>NUCLEOTIDE SEQUENCE [LARGE SCALE GENOMIC DNA]</scope>
    <source>
        <strain evidence="2 3">V144</strain>
    </source>
</reference>
<dbReference type="EMBL" id="CP037920">
    <property type="protein sequence ID" value="QDT99007.1"/>
    <property type="molecule type" value="Genomic_DNA"/>
</dbReference>
<accession>A0A517W173</accession>
<dbReference type="KEGG" id="gaw:V144x_45170"/>
<name>A0A517W173_9PLAN</name>
<sequence>MFVIPLFKRELTLLSGSHDAQRHTRVNREICAVLSEMWYEIAVWFYLRIQKACSKGVTRYEARRTGSGASGENVEKTMLFRMHKLRWCTVSSAQKNVPRARDAESGSFKNGATASSAKISPGYNARKRRGNSSRVSQVDLSLVVILMN</sequence>
<evidence type="ECO:0000313" key="3">
    <source>
        <dbReference type="Proteomes" id="UP000318704"/>
    </source>
</evidence>
<dbReference type="RefSeq" id="WP_144988128.1">
    <property type="nucleotide sequence ID" value="NZ_CP037920.1"/>
</dbReference>
<dbReference type="AlphaFoldDB" id="A0A517W173"/>
<organism evidence="2 3">
    <name type="scientific">Gimesia aquarii</name>
    <dbReference type="NCBI Taxonomy" id="2527964"/>
    <lineage>
        <taxon>Bacteria</taxon>
        <taxon>Pseudomonadati</taxon>
        <taxon>Planctomycetota</taxon>
        <taxon>Planctomycetia</taxon>
        <taxon>Planctomycetales</taxon>
        <taxon>Planctomycetaceae</taxon>
        <taxon>Gimesia</taxon>
    </lineage>
</organism>
<proteinExistence type="predicted"/>
<protein>
    <submittedName>
        <fullName evidence="2">Uncharacterized protein</fullName>
    </submittedName>
</protein>
<evidence type="ECO:0000256" key="1">
    <source>
        <dbReference type="SAM" id="MobiDB-lite"/>
    </source>
</evidence>
<gene>
    <name evidence="2" type="ORF">V144x_45170</name>
</gene>
<feature type="region of interest" description="Disordered" evidence="1">
    <location>
        <begin position="99"/>
        <end position="130"/>
    </location>
</feature>
<dbReference type="Proteomes" id="UP000318704">
    <property type="component" value="Chromosome"/>
</dbReference>